<dbReference type="AlphaFoldDB" id="A0A9N9MGW7"/>
<evidence type="ECO:0000313" key="2">
    <source>
        <dbReference type="EMBL" id="CAG9761862.1"/>
    </source>
</evidence>
<sequence>MKYIIPLVVVVIFVFIRFAQCKEVKCSKKSFICQDATSFYECISDEKGNYFNTGVLQSCPPGLMCDDKNEIECEEDISMEFLTDRKLSFKFAAPAGRKHIIDDE</sequence>
<feature type="signal peptide" evidence="1">
    <location>
        <begin position="1"/>
        <end position="21"/>
    </location>
</feature>
<dbReference type="EMBL" id="OU892287">
    <property type="protein sequence ID" value="CAG9761862.1"/>
    <property type="molecule type" value="Genomic_DNA"/>
</dbReference>
<dbReference type="OrthoDB" id="6020543at2759"/>
<reference evidence="2" key="1">
    <citation type="submission" date="2022-01" db="EMBL/GenBank/DDBJ databases">
        <authorList>
            <person name="King R."/>
        </authorList>
    </citation>
    <scope>NUCLEOTIDE SEQUENCE</scope>
</reference>
<name>A0A9N9MGW7_9CUCU</name>
<gene>
    <name evidence="2" type="ORF">CEUTPL_LOCUS2555</name>
</gene>
<dbReference type="Proteomes" id="UP001152799">
    <property type="component" value="Chromosome 11"/>
</dbReference>
<proteinExistence type="predicted"/>
<organism evidence="2 3">
    <name type="scientific">Ceutorhynchus assimilis</name>
    <name type="common">cabbage seed weevil</name>
    <dbReference type="NCBI Taxonomy" id="467358"/>
    <lineage>
        <taxon>Eukaryota</taxon>
        <taxon>Metazoa</taxon>
        <taxon>Ecdysozoa</taxon>
        <taxon>Arthropoda</taxon>
        <taxon>Hexapoda</taxon>
        <taxon>Insecta</taxon>
        <taxon>Pterygota</taxon>
        <taxon>Neoptera</taxon>
        <taxon>Endopterygota</taxon>
        <taxon>Coleoptera</taxon>
        <taxon>Polyphaga</taxon>
        <taxon>Cucujiformia</taxon>
        <taxon>Curculionidae</taxon>
        <taxon>Ceutorhynchinae</taxon>
        <taxon>Ceutorhynchus</taxon>
    </lineage>
</organism>
<feature type="chain" id="PRO_5040214868" evidence="1">
    <location>
        <begin position="22"/>
        <end position="104"/>
    </location>
</feature>
<evidence type="ECO:0000256" key="1">
    <source>
        <dbReference type="SAM" id="SignalP"/>
    </source>
</evidence>
<protein>
    <submittedName>
        <fullName evidence="2">Uncharacterized protein</fullName>
    </submittedName>
</protein>
<evidence type="ECO:0000313" key="3">
    <source>
        <dbReference type="Proteomes" id="UP001152799"/>
    </source>
</evidence>
<keyword evidence="1" id="KW-0732">Signal</keyword>
<keyword evidence="3" id="KW-1185">Reference proteome</keyword>
<accession>A0A9N9MGW7</accession>